<evidence type="ECO:0000313" key="2">
    <source>
        <dbReference type="EMBL" id="MBW0545905.1"/>
    </source>
</evidence>
<dbReference type="Proteomes" id="UP000765509">
    <property type="component" value="Unassembled WGS sequence"/>
</dbReference>
<sequence>MNNNLSTLKKVVLQNKKEIDNIKFIVENNKPRVLIDNNQKLIQGQQELYEYIKEIKDTTLTINYDMSIDNLTEKLSNLSIYVEIFEEKTSSNQKLLLDHVEKSNEERMNLKDDIQSEIRLITEKMDKINEANLNMPKLPTPCSHIRSTVKPKEEITNPFITELSHKDNNQVLMKEAPQLKEWPIFTGEGEYYHVAFIKTIDMLQEDYVTPDELVTARLHSLFEKYAKRCNYGIRKTNGKIPGLGGNKK</sequence>
<protein>
    <submittedName>
        <fullName evidence="2">Uncharacterized protein</fullName>
    </submittedName>
</protein>
<reference evidence="2" key="1">
    <citation type="submission" date="2021-03" db="EMBL/GenBank/DDBJ databases">
        <title>Draft genome sequence of rust myrtle Austropuccinia psidii MF-1, a brazilian biotype.</title>
        <authorList>
            <person name="Quecine M.C."/>
            <person name="Pachon D.M.R."/>
            <person name="Bonatelli M.L."/>
            <person name="Correr F.H."/>
            <person name="Franceschini L.M."/>
            <person name="Leite T.F."/>
            <person name="Margarido G.R.A."/>
            <person name="Almeida C.A."/>
            <person name="Ferrarezi J.A."/>
            <person name="Labate C.A."/>
        </authorList>
    </citation>
    <scope>NUCLEOTIDE SEQUENCE</scope>
    <source>
        <strain evidence="2">MF-1</strain>
    </source>
</reference>
<gene>
    <name evidence="2" type="ORF">O181_085620</name>
</gene>
<accession>A0A9Q3IMZ6</accession>
<keyword evidence="1" id="KW-0175">Coiled coil</keyword>
<dbReference type="AlphaFoldDB" id="A0A9Q3IMZ6"/>
<keyword evidence="3" id="KW-1185">Reference proteome</keyword>
<proteinExistence type="predicted"/>
<name>A0A9Q3IMZ6_9BASI</name>
<feature type="coiled-coil region" evidence="1">
    <location>
        <begin position="68"/>
        <end position="131"/>
    </location>
</feature>
<organism evidence="2 3">
    <name type="scientific">Austropuccinia psidii MF-1</name>
    <dbReference type="NCBI Taxonomy" id="1389203"/>
    <lineage>
        <taxon>Eukaryota</taxon>
        <taxon>Fungi</taxon>
        <taxon>Dikarya</taxon>
        <taxon>Basidiomycota</taxon>
        <taxon>Pucciniomycotina</taxon>
        <taxon>Pucciniomycetes</taxon>
        <taxon>Pucciniales</taxon>
        <taxon>Sphaerophragmiaceae</taxon>
        <taxon>Austropuccinia</taxon>
    </lineage>
</organism>
<dbReference type="EMBL" id="AVOT02050862">
    <property type="protein sequence ID" value="MBW0545905.1"/>
    <property type="molecule type" value="Genomic_DNA"/>
</dbReference>
<evidence type="ECO:0000256" key="1">
    <source>
        <dbReference type="SAM" id="Coils"/>
    </source>
</evidence>
<evidence type="ECO:0000313" key="3">
    <source>
        <dbReference type="Proteomes" id="UP000765509"/>
    </source>
</evidence>
<comment type="caution">
    <text evidence="2">The sequence shown here is derived from an EMBL/GenBank/DDBJ whole genome shotgun (WGS) entry which is preliminary data.</text>
</comment>